<dbReference type="FunFam" id="3.20.20.150:FF:000007">
    <property type="entry name" value="Hydroxypyruvate isomerase"/>
    <property type="match status" value="1"/>
</dbReference>
<evidence type="ECO:0000256" key="1">
    <source>
        <dbReference type="ARBA" id="ARBA00023235"/>
    </source>
</evidence>
<name>A0A368YIH7_9RHOB</name>
<keyword evidence="5" id="KW-0670">Pyruvate</keyword>
<dbReference type="InterPro" id="IPR036237">
    <property type="entry name" value="Xyl_isomerase-like_sf"/>
</dbReference>
<evidence type="ECO:0000313" key="6">
    <source>
        <dbReference type="Proteomes" id="UP000253345"/>
    </source>
</evidence>
<dbReference type="GO" id="GO:0046487">
    <property type="term" value="P:glyoxylate metabolic process"/>
    <property type="evidence" value="ECO:0007669"/>
    <property type="project" value="TreeGrafter"/>
</dbReference>
<dbReference type="AlphaFoldDB" id="A0A368YIH7"/>
<evidence type="ECO:0000256" key="3">
    <source>
        <dbReference type="PIRSR" id="PIRSR006241-50"/>
    </source>
</evidence>
<dbReference type="EMBL" id="QPJL01000021">
    <property type="protein sequence ID" value="RCW80022.1"/>
    <property type="molecule type" value="Genomic_DNA"/>
</dbReference>
<accession>A0A368YIH7</accession>
<dbReference type="InterPro" id="IPR026040">
    <property type="entry name" value="HyI-like"/>
</dbReference>
<feature type="active site" description="Proton donor/acceptor" evidence="3">
    <location>
        <position position="234"/>
    </location>
</feature>
<comment type="similarity">
    <text evidence="2">Belongs to the hyi family.</text>
</comment>
<evidence type="ECO:0000256" key="2">
    <source>
        <dbReference type="PIRNR" id="PIRNR006241"/>
    </source>
</evidence>
<dbReference type="InterPro" id="IPR050417">
    <property type="entry name" value="Sugar_Epim/Isomerase"/>
</dbReference>
<dbReference type="SUPFAM" id="SSF51658">
    <property type="entry name" value="Xylose isomerase-like"/>
    <property type="match status" value="1"/>
</dbReference>
<sequence length="251" mass="28075">MARFAANLTYLFTELPMLQRFAAARRAGFDGVEILFPYDLPAKELIAAAQESSLRFVLMNTPPPNWAGGPRGFAAEPGNETRFRSDFDRALRYAEALQVAHLHVMAGKAEGPKARETLLRNLEWACARAPEMSLTLEPMNSSDMPGYFLDSFDLASEIIDEIDQPNLGLQFDVYQAHMIHGDVIHTWERHARNTHHIQIAGCPGRHEPRAGEINYAGFFRAVDAAGFRGWVGAEYTPRTSTEAGLRWLRSA</sequence>
<proteinExistence type="inferred from homology"/>
<dbReference type="Gene3D" id="3.20.20.150">
    <property type="entry name" value="Divalent-metal-dependent TIM barrel enzymes"/>
    <property type="match status" value="1"/>
</dbReference>
<evidence type="ECO:0000259" key="4">
    <source>
        <dbReference type="Pfam" id="PF01261"/>
    </source>
</evidence>
<dbReference type="Pfam" id="PF01261">
    <property type="entry name" value="AP_endonuc_2"/>
    <property type="match status" value="1"/>
</dbReference>
<dbReference type="GO" id="GO:0008903">
    <property type="term" value="F:hydroxypyruvate isomerase activity"/>
    <property type="evidence" value="ECO:0007669"/>
    <property type="project" value="TreeGrafter"/>
</dbReference>
<dbReference type="PIRSF" id="PIRSF006241">
    <property type="entry name" value="HyI"/>
    <property type="match status" value="1"/>
</dbReference>
<protein>
    <submittedName>
        <fullName evidence="5">Hydroxypyruvate isomerase</fullName>
    </submittedName>
</protein>
<feature type="active site" description="Proton donor/acceptor" evidence="3">
    <location>
        <position position="137"/>
    </location>
</feature>
<dbReference type="InterPro" id="IPR013022">
    <property type="entry name" value="Xyl_isomerase-like_TIM-brl"/>
</dbReference>
<dbReference type="OrthoDB" id="9786584at2"/>
<organism evidence="5 6">
    <name type="scientific">Paracoccus lutimaris</name>
    <dbReference type="NCBI Taxonomy" id="1490030"/>
    <lineage>
        <taxon>Bacteria</taxon>
        <taxon>Pseudomonadati</taxon>
        <taxon>Pseudomonadota</taxon>
        <taxon>Alphaproteobacteria</taxon>
        <taxon>Rhodobacterales</taxon>
        <taxon>Paracoccaceae</taxon>
        <taxon>Paracoccus</taxon>
    </lineage>
</organism>
<dbReference type="PANTHER" id="PTHR43489:SF6">
    <property type="entry name" value="HYDROXYPYRUVATE ISOMERASE-RELATED"/>
    <property type="match status" value="1"/>
</dbReference>
<keyword evidence="1 2" id="KW-0413">Isomerase</keyword>
<dbReference type="RefSeq" id="WP_114350331.1">
    <property type="nucleotide sequence ID" value="NZ_QPJL01000021.1"/>
</dbReference>
<feature type="domain" description="Xylose isomerase-like TIM barrel" evidence="4">
    <location>
        <begin position="21"/>
        <end position="250"/>
    </location>
</feature>
<comment type="caution">
    <text evidence="5">The sequence shown here is derived from an EMBL/GenBank/DDBJ whole genome shotgun (WGS) entry which is preliminary data.</text>
</comment>
<dbReference type="Proteomes" id="UP000253345">
    <property type="component" value="Unassembled WGS sequence"/>
</dbReference>
<gene>
    <name evidence="5" type="ORF">DFP89_12153</name>
</gene>
<evidence type="ECO:0000313" key="5">
    <source>
        <dbReference type="EMBL" id="RCW80022.1"/>
    </source>
</evidence>
<reference evidence="5 6" key="1">
    <citation type="submission" date="2018-07" db="EMBL/GenBank/DDBJ databases">
        <title>Genomic Encyclopedia of Type Strains, Phase III (KMG-III): the genomes of soil and plant-associated and newly described type strains.</title>
        <authorList>
            <person name="Whitman W."/>
        </authorList>
    </citation>
    <scope>NUCLEOTIDE SEQUENCE [LARGE SCALE GENOMIC DNA]</scope>
    <source>
        <strain evidence="5 6">CECT 8525</strain>
    </source>
</reference>
<keyword evidence="6" id="KW-1185">Reference proteome</keyword>
<dbReference type="PANTHER" id="PTHR43489">
    <property type="entry name" value="ISOMERASE"/>
    <property type="match status" value="1"/>
</dbReference>